<feature type="domain" description="ChsH2 C-terminal OB-fold" evidence="1">
    <location>
        <begin position="58"/>
        <end position="123"/>
    </location>
</feature>
<dbReference type="Pfam" id="PF12172">
    <property type="entry name" value="zf-ChsH2"/>
    <property type="match status" value="1"/>
</dbReference>
<dbReference type="InterPro" id="IPR002878">
    <property type="entry name" value="ChsH2_C"/>
</dbReference>
<dbReference type="PANTHER" id="PTHR34075:SF5">
    <property type="entry name" value="BLR3430 PROTEIN"/>
    <property type="match status" value="1"/>
</dbReference>
<sequence length="139" mass="14996">MTTAIRPVPFPDDVTEEFWDSVRAHRLSIQRCAACRRFNHAPSLTCPACGSEDLTFEPVSGRGTVYSYTVLEDPPGPGFAELVPLVVVIVELVEQPGLLLVADLLGAGPDAVRIGAAVAVDFEEISEDCVLPQFRLTEA</sequence>
<dbReference type="SUPFAM" id="SSF50249">
    <property type="entry name" value="Nucleic acid-binding proteins"/>
    <property type="match status" value="1"/>
</dbReference>
<organism evidence="3 4">
    <name type="scientific">Nocardia vermiculata</name>
    <dbReference type="NCBI Taxonomy" id="257274"/>
    <lineage>
        <taxon>Bacteria</taxon>
        <taxon>Bacillati</taxon>
        <taxon>Actinomycetota</taxon>
        <taxon>Actinomycetes</taxon>
        <taxon>Mycobacteriales</taxon>
        <taxon>Nocardiaceae</taxon>
        <taxon>Nocardia</taxon>
    </lineage>
</organism>
<name>A0A846XYG3_9NOCA</name>
<gene>
    <name evidence="3" type="ORF">HGA08_15665</name>
</gene>
<dbReference type="Proteomes" id="UP000565711">
    <property type="component" value="Unassembled WGS sequence"/>
</dbReference>
<evidence type="ECO:0000313" key="4">
    <source>
        <dbReference type="Proteomes" id="UP000565711"/>
    </source>
</evidence>
<evidence type="ECO:0000313" key="3">
    <source>
        <dbReference type="EMBL" id="NKY51657.1"/>
    </source>
</evidence>
<evidence type="ECO:0000259" key="1">
    <source>
        <dbReference type="Pfam" id="PF01796"/>
    </source>
</evidence>
<accession>A0A846XYG3</accession>
<proteinExistence type="predicted"/>
<reference evidence="3 4" key="1">
    <citation type="submission" date="2020-04" db="EMBL/GenBank/DDBJ databases">
        <title>MicrobeNet Type strains.</title>
        <authorList>
            <person name="Nicholson A.C."/>
        </authorList>
    </citation>
    <scope>NUCLEOTIDE SEQUENCE [LARGE SCALE GENOMIC DNA]</scope>
    <source>
        <strain evidence="3 4">JCM 12354</strain>
    </source>
</reference>
<dbReference type="Pfam" id="PF01796">
    <property type="entry name" value="OB_ChsH2_C"/>
    <property type="match status" value="1"/>
</dbReference>
<feature type="domain" description="ChsH2 rubredoxin-like zinc ribbon" evidence="2">
    <location>
        <begin position="19"/>
        <end position="54"/>
    </location>
</feature>
<dbReference type="InterPro" id="IPR012340">
    <property type="entry name" value="NA-bd_OB-fold"/>
</dbReference>
<keyword evidence="4" id="KW-1185">Reference proteome</keyword>
<dbReference type="PANTHER" id="PTHR34075">
    <property type="entry name" value="BLR3430 PROTEIN"/>
    <property type="match status" value="1"/>
</dbReference>
<protein>
    <submittedName>
        <fullName evidence="3">Uncharacterized protein</fullName>
    </submittedName>
</protein>
<dbReference type="Gene3D" id="6.10.30.10">
    <property type="match status" value="1"/>
</dbReference>
<dbReference type="AlphaFoldDB" id="A0A846XYG3"/>
<dbReference type="RefSeq" id="WP_067871374.1">
    <property type="nucleotide sequence ID" value="NZ_JAAXOP010000008.1"/>
</dbReference>
<dbReference type="EMBL" id="JAAXOP010000008">
    <property type="protein sequence ID" value="NKY51657.1"/>
    <property type="molecule type" value="Genomic_DNA"/>
</dbReference>
<dbReference type="InterPro" id="IPR052513">
    <property type="entry name" value="Thioester_dehydratase-like"/>
</dbReference>
<evidence type="ECO:0000259" key="2">
    <source>
        <dbReference type="Pfam" id="PF12172"/>
    </source>
</evidence>
<comment type="caution">
    <text evidence="3">The sequence shown here is derived from an EMBL/GenBank/DDBJ whole genome shotgun (WGS) entry which is preliminary data.</text>
</comment>
<dbReference type="InterPro" id="IPR022002">
    <property type="entry name" value="ChsH2_Znr"/>
</dbReference>